<dbReference type="Pfam" id="PF00512">
    <property type="entry name" value="HisKA"/>
    <property type="match status" value="1"/>
</dbReference>
<evidence type="ECO:0000256" key="7">
    <source>
        <dbReference type="ARBA" id="ARBA00022692"/>
    </source>
</evidence>
<dbReference type="InterPro" id="IPR036097">
    <property type="entry name" value="HisK_dim/P_sf"/>
</dbReference>
<dbReference type="SUPFAM" id="SSF55874">
    <property type="entry name" value="ATPase domain of HSP90 chaperone/DNA topoisomerase II/histidine kinase"/>
    <property type="match status" value="1"/>
</dbReference>
<dbReference type="SMART" id="SM00387">
    <property type="entry name" value="HATPase_c"/>
    <property type="match status" value="1"/>
</dbReference>
<feature type="transmembrane region" description="Helical" evidence="14">
    <location>
        <begin position="339"/>
        <end position="360"/>
    </location>
</feature>
<feature type="transmembrane region" description="Helical" evidence="14">
    <location>
        <begin position="278"/>
        <end position="303"/>
    </location>
</feature>
<dbReference type="InterPro" id="IPR003661">
    <property type="entry name" value="HisK_dim/P_dom"/>
</dbReference>
<feature type="domain" description="Histidine kinase" evidence="15">
    <location>
        <begin position="459"/>
        <end position="673"/>
    </location>
</feature>
<evidence type="ECO:0000313" key="16">
    <source>
        <dbReference type="EMBL" id="RXE58129.1"/>
    </source>
</evidence>
<accession>A0A4V1K1V7</accession>
<reference evidence="17" key="1">
    <citation type="submission" date="2018-11" db="EMBL/GenBank/DDBJ databases">
        <title>Genome sequencing of a novel mesophilic and cellulolytic organism within the genus Hungateiclostridium.</title>
        <authorList>
            <person name="Rettenmaier R."/>
            <person name="Liebl W."/>
            <person name="Zverlov V."/>
        </authorList>
    </citation>
    <scope>NUCLEOTIDE SEQUENCE [LARGE SCALE GENOMIC DNA]</scope>
    <source>
        <strain evidence="17">N2K1</strain>
    </source>
</reference>
<evidence type="ECO:0000256" key="1">
    <source>
        <dbReference type="ARBA" id="ARBA00000085"/>
    </source>
</evidence>
<dbReference type="PROSITE" id="PS50109">
    <property type="entry name" value="HIS_KIN"/>
    <property type="match status" value="1"/>
</dbReference>
<keyword evidence="11 14" id="KW-1133">Transmembrane helix</keyword>
<keyword evidence="6" id="KW-0808">Transferase</keyword>
<comment type="subcellular location">
    <subcellularLocation>
        <location evidence="2">Cell membrane</location>
        <topology evidence="2">Multi-pass membrane protein</topology>
    </subcellularLocation>
</comment>
<evidence type="ECO:0000256" key="14">
    <source>
        <dbReference type="SAM" id="Phobius"/>
    </source>
</evidence>
<keyword evidence="5" id="KW-0597">Phosphoprotein</keyword>
<dbReference type="Pfam" id="PF02518">
    <property type="entry name" value="HATPase_c"/>
    <property type="match status" value="1"/>
</dbReference>
<dbReference type="Proteomes" id="UP000289166">
    <property type="component" value="Unassembled WGS sequence"/>
</dbReference>
<keyword evidence="12" id="KW-0902">Two-component regulatory system</keyword>
<keyword evidence="17" id="KW-1185">Reference proteome</keyword>
<evidence type="ECO:0000256" key="11">
    <source>
        <dbReference type="ARBA" id="ARBA00022989"/>
    </source>
</evidence>
<gene>
    <name evidence="16" type="ORF">EFD62_14020</name>
</gene>
<keyword evidence="13 14" id="KW-0472">Membrane</keyword>
<evidence type="ECO:0000256" key="9">
    <source>
        <dbReference type="ARBA" id="ARBA00022777"/>
    </source>
</evidence>
<evidence type="ECO:0000256" key="5">
    <source>
        <dbReference type="ARBA" id="ARBA00022553"/>
    </source>
</evidence>
<evidence type="ECO:0000256" key="4">
    <source>
        <dbReference type="ARBA" id="ARBA00022475"/>
    </source>
</evidence>
<dbReference type="SUPFAM" id="SSF47384">
    <property type="entry name" value="Homodimeric domain of signal transducing histidine kinase"/>
    <property type="match status" value="1"/>
</dbReference>
<evidence type="ECO:0000256" key="6">
    <source>
        <dbReference type="ARBA" id="ARBA00022679"/>
    </source>
</evidence>
<keyword evidence="4" id="KW-1003">Cell membrane</keyword>
<dbReference type="Gene3D" id="3.30.565.10">
    <property type="entry name" value="Histidine kinase-like ATPase, C-terminal domain"/>
    <property type="match status" value="1"/>
</dbReference>
<keyword evidence="9 16" id="KW-0418">Kinase</keyword>
<evidence type="ECO:0000256" key="12">
    <source>
        <dbReference type="ARBA" id="ARBA00023012"/>
    </source>
</evidence>
<dbReference type="CDD" id="cd00082">
    <property type="entry name" value="HisKA"/>
    <property type="match status" value="1"/>
</dbReference>
<dbReference type="OrthoDB" id="9792991at2"/>
<evidence type="ECO:0000256" key="2">
    <source>
        <dbReference type="ARBA" id="ARBA00004651"/>
    </source>
</evidence>
<feature type="transmembrane region" description="Helical" evidence="14">
    <location>
        <begin position="199"/>
        <end position="225"/>
    </location>
</feature>
<dbReference type="GO" id="GO:0005886">
    <property type="term" value="C:plasma membrane"/>
    <property type="evidence" value="ECO:0007669"/>
    <property type="project" value="UniProtKB-SubCell"/>
</dbReference>
<dbReference type="FunFam" id="1.10.287.130:FF:000001">
    <property type="entry name" value="Two-component sensor histidine kinase"/>
    <property type="match status" value="1"/>
</dbReference>
<name>A0A4V1K1V7_9FIRM</name>
<evidence type="ECO:0000256" key="13">
    <source>
        <dbReference type="ARBA" id="ARBA00023136"/>
    </source>
</evidence>
<evidence type="ECO:0000313" key="17">
    <source>
        <dbReference type="Proteomes" id="UP000289166"/>
    </source>
</evidence>
<dbReference type="EMBL" id="RLII01000024">
    <property type="protein sequence ID" value="RXE58129.1"/>
    <property type="molecule type" value="Genomic_DNA"/>
</dbReference>
<sequence length="674" mass="76602">MDIKWKSIKYSNKTKMLAFFLAWLSFLSVCGSSGFLIKNDQIVICEDYYSYPKYLSNFNSSVASIVEYYIWLKDVKTEKDIIATETDQNIICDKLSALYNSTQKISTTLNFGYYIRNKQTGEVITNIEDEKPVELLKKQRTYTYIDRGLVYNQKLYDANYIMKIMKGTDYEIHAAVIEPLKPGDEFYDDYVLYNRVKSLIIFAIVLLISSFILMIACLAYIFIGAWRGIWREGKEESESLPFIDKVYLDIHTVGVTILICICAFVFERALDDYYHNVSRVTLVLAVVLSLTFISSLSYSLSLIRQTKRGNLSSNILFIIILEKIKAFIKGCFNGKIFKAWILILLLVYSVINSILFAIFIQALSHYYYRTMGVISIFLLVSLNALAFASTAGALRSLSTIMEGTKQISQGNLDYEMNTDKMSPAFAAFVENICNIQGGLKKAVDEAIKGERMKTELITNVSHDLKTPLTSIINYVDLLKKEEVGSKKSKEYIGILEEKSARLKVLIEDLVEASKASSGNMAVNFEKVDMHELIMQACGEYQEKTAKAGLDIRINAEEKNVFVLADGKHMWRIIENLMSNVLKYSMRNSRVYINITKSQTDGVLIIKNISAFPLDIPSERLTERFVRGDESRTTEGSGLGLSIAQSLTTLQRGKFDIQIDGDLFKVIVEMPLWKN</sequence>
<proteinExistence type="predicted"/>
<feature type="transmembrane region" description="Helical" evidence="14">
    <location>
        <begin position="366"/>
        <end position="388"/>
    </location>
</feature>
<keyword evidence="8" id="KW-0547">Nucleotide-binding</keyword>
<dbReference type="RefSeq" id="WP_128706307.1">
    <property type="nucleotide sequence ID" value="NZ_RLII01000024.1"/>
</dbReference>
<dbReference type="SMART" id="SM00388">
    <property type="entry name" value="HisKA"/>
    <property type="match status" value="1"/>
</dbReference>
<evidence type="ECO:0000256" key="10">
    <source>
        <dbReference type="ARBA" id="ARBA00022840"/>
    </source>
</evidence>
<dbReference type="InterPro" id="IPR005467">
    <property type="entry name" value="His_kinase_dom"/>
</dbReference>
<dbReference type="InterPro" id="IPR003594">
    <property type="entry name" value="HATPase_dom"/>
</dbReference>
<evidence type="ECO:0000256" key="8">
    <source>
        <dbReference type="ARBA" id="ARBA00022741"/>
    </source>
</evidence>
<dbReference type="AlphaFoldDB" id="A0A4V1K1V7"/>
<dbReference type="EC" id="2.7.13.3" evidence="3"/>
<organism evidence="16 17">
    <name type="scientific">Acetivibrio mesophilus</name>
    <dbReference type="NCBI Taxonomy" id="2487273"/>
    <lineage>
        <taxon>Bacteria</taxon>
        <taxon>Bacillati</taxon>
        <taxon>Bacillota</taxon>
        <taxon>Clostridia</taxon>
        <taxon>Eubacteriales</taxon>
        <taxon>Oscillospiraceae</taxon>
        <taxon>Acetivibrio</taxon>
    </lineage>
</organism>
<comment type="catalytic activity">
    <reaction evidence="1">
        <text>ATP + protein L-histidine = ADP + protein N-phospho-L-histidine.</text>
        <dbReference type="EC" id="2.7.13.3"/>
    </reaction>
</comment>
<dbReference type="InterPro" id="IPR050398">
    <property type="entry name" value="HssS/ArlS-like"/>
</dbReference>
<dbReference type="InterPro" id="IPR036890">
    <property type="entry name" value="HATPase_C_sf"/>
</dbReference>
<evidence type="ECO:0000256" key="3">
    <source>
        <dbReference type="ARBA" id="ARBA00012438"/>
    </source>
</evidence>
<dbReference type="Gene3D" id="1.10.287.130">
    <property type="match status" value="1"/>
</dbReference>
<keyword evidence="7 14" id="KW-0812">Transmembrane</keyword>
<dbReference type="PANTHER" id="PTHR45528">
    <property type="entry name" value="SENSOR HISTIDINE KINASE CPXA"/>
    <property type="match status" value="1"/>
</dbReference>
<dbReference type="GO" id="GO:0005524">
    <property type="term" value="F:ATP binding"/>
    <property type="evidence" value="ECO:0007669"/>
    <property type="project" value="UniProtKB-KW"/>
</dbReference>
<evidence type="ECO:0000259" key="15">
    <source>
        <dbReference type="PROSITE" id="PS50109"/>
    </source>
</evidence>
<keyword evidence="10" id="KW-0067">ATP-binding</keyword>
<comment type="caution">
    <text evidence="16">The sequence shown here is derived from an EMBL/GenBank/DDBJ whole genome shotgun (WGS) entry which is preliminary data.</text>
</comment>
<protein>
    <recommendedName>
        <fullName evidence="3">histidine kinase</fullName>
        <ecNumber evidence="3">2.7.13.3</ecNumber>
    </recommendedName>
</protein>
<dbReference type="GO" id="GO:0000155">
    <property type="term" value="F:phosphorelay sensor kinase activity"/>
    <property type="evidence" value="ECO:0007669"/>
    <property type="project" value="InterPro"/>
</dbReference>
<feature type="transmembrane region" description="Helical" evidence="14">
    <location>
        <begin position="246"/>
        <end position="266"/>
    </location>
</feature>
<dbReference type="PANTHER" id="PTHR45528:SF1">
    <property type="entry name" value="SENSOR HISTIDINE KINASE CPXA"/>
    <property type="match status" value="1"/>
</dbReference>